<name>A0AAV3ZMM0_9GAST</name>
<feature type="non-terminal residue" evidence="3">
    <location>
        <position position="1"/>
    </location>
</feature>
<reference evidence="3 4" key="1">
    <citation type="journal article" date="2021" name="Elife">
        <title>Chloroplast acquisition without the gene transfer in kleptoplastic sea slugs, Plakobranchus ocellatus.</title>
        <authorList>
            <person name="Maeda T."/>
            <person name="Takahashi S."/>
            <person name="Yoshida T."/>
            <person name="Shimamura S."/>
            <person name="Takaki Y."/>
            <person name="Nagai Y."/>
            <person name="Toyoda A."/>
            <person name="Suzuki Y."/>
            <person name="Arimoto A."/>
            <person name="Ishii H."/>
            <person name="Satoh N."/>
            <person name="Nishiyama T."/>
            <person name="Hasebe M."/>
            <person name="Maruyama T."/>
            <person name="Minagawa J."/>
            <person name="Obokata J."/>
            <person name="Shigenobu S."/>
        </authorList>
    </citation>
    <scope>NUCLEOTIDE SEQUENCE [LARGE SCALE GENOMIC DNA]</scope>
</reference>
<dbReference type="PANTHER" id="PTHR46599">
    <property type="entry name" value="PIGGYBAC TRANSPOSABLE ELEMENT-DERIVED PROTEIN 4"/>
    <property type="match status" value="1"/>
</dbReference>
<dbReference type="Proteomes" id="UP000735302">
    <property type="component" value="Unassembled WGS sequence"/>
</dbReference>
<keyword evidence="4" id="KW-1185">Reference proteome</keyword>
<gene>
    <name evidence="3" type="ORF">PoB_002233800</name>
</gene>
<dbReference type="EMBL" id="BLXT01002550">
    <property type="protein sequence ID" value="GFN95832.1"/>
    <property type="molecule type" value="Genomic_DNA"/>
</dbReference>
<proteinExistence type="predicted"/>
<comment type="caution">
    <text evidence="3">The sequence shown here is derived from an EMBL/GenBank/DDBJ whole genome shotgun (WGS) entry which is preliminary data.</text>
</comment>
<dbReference type="PANTHER" id="PTHR46599:SF3">
    <property type="entry name" value="PIGGYBAC TRANSPOSABLE ELEMENT-DERIVED PROTEIN 4"/>
    <property type="match status" value="1"/>
</dbReference>
<organism evidence="3 4">
    <name type="scientific">Plakobranchus ocellatus</name>
    <dbReference type="NCBI Taxonomy" id="259542"/>
    <lineage>
        <taxon>Eukaryota</taxon>
        <taxon>Metazoa</taxon>
        <taxon>Spiralia</taxon>
        <taxon>Lophotrochozoa</taxon>
        <taxon>Mollusca</taxon>
        <taxon>Gastropoda</taxon>
        <taxon>Heterobranchia</taxon>
        <taxon>Euthyneura</taxon>
        <taxon>Panpulmonata</taxon>
        <taxon>Sacoglossa</taxon>
        <taxon>Placobranchoidea</taxon>
        <taxon>Plakobranchidae</taxon>
        <taxon>Plakobranchus</taxon>
    </lineage>
</organism>
<dbReference type="Pfam" id="PF13843">
    <property type="entry name" value="DDE_Tnp_1_7"/>
    <property type="match status" value="1"/>
</dbReference>
<evidence type="ECO:0000313" key="3">
    <source>
        <dbReference type="EMBL" id="GFN95832.1"/>
    </source>
</evidence>
<sequence>DEFDDNADESDIELDLNGEEEVDGDIDSSDDPDQSNEDESLDLHLDPDLRHANLYQWSEELKPVEINLFTELVGPKTEDLDLTHESRPIDFFNLFFTRDLVENIATQTNLYATQRQAKNFKLVTTCDIDIFLYLNFMFGIHKLPCYYHYWSTDPLLRVPQVADAMSRKRYTDIGKYLHINDNATAVAAGQDGYDLLFKIRLVINCVKRACNTLFRPGAAISFDETMIPFRGRLWFKQYIKGKPHPWGVKVWCCCDSATSFLLDFDFYTGKGQADYPHGLGYHVIWTQGQPYLRKNHHFYFDNFFSSPRLMKDLLDHGTYACGTVRSNQKHFPKDLRGQLKANECKMRQVGNLVATMWRDKRAIHMLSTNASPVMETVSRKSKGGPIGKQIPQCVEIYNKNMGGVDRQDQLRSYY</sequence>
<evidence type="ECO:0000259" key="2">
    <source>
        <dbReference type="Pfam" id="PF13843"/>
    </source>
</evidence>
<accession>A0AAV3ZMM0</accession>
<dbReference type="AlphaFoldDB" id="A0AAV3ZMM0"/>
<feature type="compositionally biased region" description="Acidic residues" evidence="1">
    <location>
        <begin position="1"/>
        <end position="40"/>
    </location>
</feature>
<feature type="domain" description="PiggyBac transposable element-derived protein" evidence="2">
    <location>
        <begin position="88"/>
        <end position="414"/>
    </location>
</feature>
<feature type="non-terminal residue" evidence="3">
    <location>
        <position position="414"/>
    </location>
</feature>
<evidence type="ECO:0000256" key="1">
    <source>
        <dbReference type="SAM" id="MobiDB-lite"/>
    </source>
</evidence>
<protein>
    <submittedName>
        <fullName evidence="3">PiggyBac transposable element-derived protein 4-like</fullName>
    </submittedName>
</protein>
<feature type="region of interest" description="Disordered" evidence="1">
    <location>
        <begin position="1"/>
        <end position="43"/>
    </location>
</feature>
<evidence type="ECO:0000313" key="4">
    <source>
        <dbReference type="Proteomes" id="UP000735302"/>
    </source>
</evidence>
<dbReference type="InterPro" id="IPR029526">
    <property type="entry name" value="PGBD"/>
</dbReference>